<dbReference type="InterPro" id="IPR006303">
    <property type="entry name" value="FliR"/>
</dbReference>
<dbReference type="InterPro" id="IPR002010">
    <property type="entry name" value="T3SS_IM_R"/>
</dbReference>
<keyword evidence="8 10" id="KW-0975">Bacterial flagellum</keyword>
<keyword evidence="12" id="KW-1185">Reference proteome</keyword>
<evidence type="ECO:0000256" key="9">
    <source>
        <dbReference type="NCBIfam" id="TIGR01400"/>
    </source>
</evidence>
<organism evidence="11 12">
    <name type="scientific">Pollutimonas subterranea</name>
    <dbReference type="NCBI Taxonomy" id="2045210"/>
    <lineage>
        <taxon>Bacteria</taxon>
        <taxon>Pseudomonadati</taxon>
        <taxon>Pseudomonadota</taxon>
        <taxon>Betaproteobacteria</taxon>
        <taxon>Burkholderiales</taxon>
        <taxon>Alcaligenaceae</taxon>
        <taxon>Pollutimonas</taxon>
    </lineage>
</organism>
<proteinExistence type="inferred from homology"/>
<comment type="similarity">
    <text evidence="2 10">Belongs to the FliR/MopE/SpaR family.</text>
</comment>
<evidence type="ECO:0000256" key="5">
    <source>
        <dbReference type="ARBA" id="ARBA00022692"/>
    </source>
</evidence>
<dbReference type="NCBIfam" id="TIGR01400">
    <property type="entry name" value="fliR"/>
    <property type="match status" value="1"/>
</dbReference>
<evidence type="ECO:0000256" key="6">
    <source>
        <dbReference type="ARBA" id="ARBA00022989"/>
    </source>
</evidence>
<evidence type="ECO:0000256" key="3">
    <source>
        <dbReference type="ARBA" id="ARBA00021717"/>
    </source>
</evidence>
<gene>
    <name evidence="11" type="primary">fliR</name>
    <name evidence="11" type="ORF">CR159_21225</name>
</gene>
<feature type="transmembrane region" description="Helical" evidence="10">
    <location>
        <begin position="40"/>
        <end position="58"/>
    </location>
</feature>
<dbReference type="OrthoDB" id="9797790at2"/>
<sequence length="262" mass="27800">MVSVDIDQMYIWINAFLWPFFRVLGLLGTAPLLGESSIPVRVKIGFAAALTIAIAPTLGPMPNIPTGSFAGLWLGVQQVLIGIALGLTMRIVFAAVQTAGEFIGLQMGLSFASFFDPATGANTAVLARIMNIVAMLVFMAMNGHLLMIGGFIRTFDILPIQIGALNPNGWGVLLEWSSQVMVSGMLLALPLIIVLLTINLAMGILNRTAQQLSIFAVGFPISLIVGIILLMIVLPQTAPFLARLFDAGYASMSRLAQALAGG</sequence>
<feature type="transmembrane region" description="Helical" evidence="10">
    <location>
        <begin position="180"/>
        <end position="205"/>
    </location>
</feature>
<evidence type="ECO:0000256" key="1">
    <source>
        <dbReference type="ARBA" id="ARBA00002578"/>
    </source>
</evidence>
<dbReference type="EMBL" id="PDNW01000048">
    <property type="protein sequence ID" value="PLC47869.1"/>
    <property type="molecule type" value="Genomic_DNA"/>
</dbReference>
<evidence type="ECO:0000313" key="12">
    <source>
        <dbReference type="Proteomes" id="UP000234190"/>
    </source>
</evidence>
<feature type="transmembrane region" description="Helical" evidence="10">
    <location>
        <begin position="12"/>
        <end position="33"/>
    </location>
</feature>
<protein>
    <recommendedName>
        <fullName evidence="3 9">Flagellar biosynthetic protein FliR</fullName>
    </recommendedName>
</protein>
<keyword evidence="11" id="KW-0966">Cell projection</keyword>
<dbReference type="PANTHER" id="PTHR30065:SF8">
    <property type="entry name" value="FLAGELLAR BIOSYNTHETIC PROTEIN FLIR"/>
    <property type="match status" value="1"/>
</dbReference>
<dbReference type="GO" id="GO:0044780">
    <property type="term" value="P:bacterial-type flagellum assembly"/>
    <property type="evidence" value="ECO:0007669"/>
    <property type="project" value="UniProtKB-UniRule"/>
</dbReference>
<comment type="function">
    <text evidence="1 10">Role in flagellar biosynthesis.</text>
</comment>
<feature type="transmembrane region" description="Helical" evidence="10">
    <location>
        <begin position="70"/>
        <end position="93"/>
    </location>
</feature>
<keyword evidence="11" id="KW-0282">Flagellum</keyword>
<keyword evidence="5 10" id="KW-0812">Transmembrane</keyword>
<evidence type="ECO:0000313" key="11">
    <source>
        <dbReference type="EMBL" id="PLC47869.1"/>
    </source>
</evidence>
<comment type="caution">
    <text evidence="11">The sequence shown here is derived from an EMBL/GenBank/DDBJ whole genome shotgun (WGS) entry which is preliminary data.</text>
</comment>
<dbReference type="PRINTS" id="PR00953">
    <property type="entry name" value="TYPE3IMRPROT"/>
</dbReference>
<feature type="transmembrane region" description="Helical" evidence="10">
    <location>
        <begin position="132"/>
        <end position="152"/>
    </location>
</feature>
<evidence type="ECO:0000256" key="2">
    <source>
        <dbReference type="ARBA" id="ARBA00009772"/>
    </source>
</evidence>
<dbReference type="PANTHER" id="PTHR30065">
    <property type="entry name" value="FLAGELLAR BIOSYNTHETIC PROTEIN FLIR"/>
    <property type="match status" value="1"/>
</dbReference>
<keyword evidence="4 10" id="KW-1003">Cell membrane</keyword>
<evidence type="ECO:0000256" key="7">
    <source>
        <dbReference type="ARBA" id="ARBA00023136"/>
    </source>
</evidence>
<feature type="transmembrane region" description="Helical" evidence="10">
    <location>
        <begin position="212"/>
        <end position="234"/>
    </location>
</feature>
<keyword evidence="7 10" id="KW-0472">Membrane</keyword>
<accession>A0A2N4TYP9</accession>
<dbReference type="RefSeq" id="WP_102075931.1">
    <property type="nucleotide sequence ID" value="NZ_PDNW01000048.1"/>
</dbReference>
<keyword evidence="11" id="KW-0969">Cilium</keyword>
<dbReference type="GO" id="GO:0009425">
    <property type="term" value="C:bacterial-type flagellum basal body"/>
    <property type="evidence" value="ECO:0007669"/>
    <property type="project" value="UniProtKB-SubCell"/>
</dbReference>
<reference evidence="11 12" key="1">
    <citation type="submission" date="2017-10" db="EMBL/GenBank/DDBJ databases">
        <title>Two draft genome sequences of Pusillimonas sp. strains isolated from a nitrate- and radionuclide-contaminated groundwater in Russia.</title>
        <authorList>
            <person name="Grouzdev D.S."/>
            <person name="Tourova T.P."/>
            <person name="Goeva M.A."/>
            <person name="Babich T.L."/>
            <person name="Sokolova D.S."/>
            <person name="Abdullin R."/>
            <person name="Poltaraus A.B."/>
            <person name="Toshchakov S.V."/>
            <person name="Nazina T.N."/>
        </authorList>
    </citation>
    <scope>NUCLEOTIDE SEQUENCE [LARGE SCALE GENOMIC DNA]</scope>
    <source>
        <strain evidence="11 12">JR1/69-3-13</strain>
    </source>
</reference>
<name>A0A2N4TYP9_9BURK</name>
<comment type="subcellular location">
    <subcellularLocation>
        <location evidence="10">Cell membrane</location>
        <topology evidence="10">Multi-pass membrane protein</topology>
    </subcellularLocation>
    <subcellularLocation>
        <location evidence="10">Bacterial flagellum basal body</location>
    </subcellularLocation>
</comment>
<evidence type="ECO:0000256" key="10">
    <source>
        <dbReference type="RuleBase" id="RU362071"/>
    </source>
</evidence>
<evidence type="ECO:0000256" key="4">
    <source>
        <dbReference type="ARBA" id="ARBA00022475"/>
    </source>
</evidence>
<dbReference type="AlphaFoldDB" id="A0A2N4TYP9"/>
<keyword evidence="6 10" id="KW-1133">Transmembrane helix</keyword>
<evidence type="ECO:0000256" key="8">
    <source>
        <dbReference type="ARBA" id="ARBA00023143"/>
    </source>
</evidence>
<dbReference type="Proteomes" id="UP000234190">
    <property type="component" value="Unassembled WGS sequence"/>
</dbReference>
<dbReference type="Pfam" id="PF01311">
    <property type="entry name" value="Bac_export_1"/>
    <property type="match status" value="1"/>
</dbReference>
<dbReference type="GO" id="GO:0005886">
    <property type="term" value="C:plasma membrane"/>
    <property type="evidence" value="ECO:0007669"/>
    <property type="project" value="UniProtKB-SubCell"/>
</dbReference>
<dbReference type="GO" id="GO:0006605">
    <property type="term" value="P:protein targeting"/>
    <property type="evidence" value="ECO:0007669"/>
    <property type="project" value="UniProtKB-UniRule"/>
</dbReference>